<dbReference type="SUPFAM" id="SSF56112">
    <property type="entry name" value="Protein kinase-like (PK-like)"/>
    <property type="match status" value="1"/>
</dbReference>
<dbReference type="Proteomes" id="UP000325579">
    <property type="component" value="Unassembled WGS sequence"/>
</dbReference>
<proteinExistence type="predicted"/>
<evidence type="ECO:0000256" key="3">
    <source>
        <dbReference type="ARBA" id="ARBA00022989"/>
    </source>
</evidence>
<dbReference type="PANTHER" id="PTHR34292">
    <property type="entry name" value="OUTER SPORE WALL PROTEIN LDS1"/>
    <property type="match status" value="1"/>
</dbReference>
<dbReference type="RefSeq" id="XP_031935080.1">
    <property type="nucleotide sequence ID" value="XM_032088393.1"/>
</dbReference>
<feature type="transmembrane region" description="Helical" evidence="5">
    <location>
        <begin position="53"/>
        <end position="70"/>
    </location>
</feature>
<feature type="transmembrane region" description="Helical" evidence="5">
    <location>
        <begin position="166"/>
        <end position="190"/>
    </location>
</feature>
<evidence type="ECO:0000313" key="7">
    <source>
        <dbReference type="Proteomes" id="UP000325579"/>
    </source>
</evidence>
<keyword evidence="7" id="KW-1185">Reference proteome</keyword>
<evidence type="ECO:0000313" key="6">
    <source>
        <dbReference type="EMBL" id="KAE8397761.1"/>
    </source>
</evidence>
<dbReference type="GO" id="GO:0005811">
    <property type="term" value="C:lipid droplet"/>
    <property type="evidence" value="ECO:0007669"/>
    <property type="project" value="TreeGrafter"/>
</dbReference>
<dbReference type="InterPro" id="IPR052786">
    <property type="entry name" value="Spore_wall_assembly"/>
</dbReference>
<dbReference type="InterPro" id="IPR011009">
    <property type="entry name" value="Kinase-like_dom_sf"/>
</dbReference>
<evidence type="ECO:0000256" key="4">
    <source>
        <dbReference type="ARBA" id="ARBA00023136"/>
    </source>
</evidence>
<name>A0A5N7CUG2_9EURO</name>
<dbReference type="EMBL" id="ML736879">
    <property type="protein sequence ID" value="KAE8397761.1"/>
    <property type="molecule type" value="Genomic_DNA"/>
</dbReference>
<dbReference type="AlphaFoldDB" id="A0A5N7CUG2"/>
<dbReference type="GO" id="GO:0005619">
    <property type="term" value="C:ascospore wall"/>
    <property type="evidence" value="ECO:0007669"/>
    <property type="project" value="TreeGrafter"/>
</dbReference>
<dbReference type="Pfam" id="PF07264">
    <property type="entry name" value="EI24"/>
    <property type="match status" value="1"/>
</dbReference>
<evidence type="ECO:0000256" key="1">
    <source>
        <dbReference type="ARBA" id="ARBA00004141"/>
    </source>
</evidence>
<dbReference type="InterPro" id="IPR059112">
    <property type="entry name" value="CysZ/EI24"/>
</dbReference>
<evidence type="ECO:0000256" key="5">
    <source>
        <dbReference type="SAM" id="Phobius"/>
    </source>
</evidence>
<dbReference type="OrthoDB" id="10012223at2759"/>
<dbReference type="Gene3D" id="3.30.200.20">
    <property type="entry name" value="Phosphorylase Kinase, domain 1"/>
    <property type="match status" value="1"/>
</dbReference>
<keyword evidence="3 5" id="KW-1133">Transmembrane helix</keyword>
<organism evidence="6 7">
    <name type="scientific">Aspergillus pseudonomiae</name>
    <dbReference type="NCBI Taxonomy" id="1506151"/>
    <lineage>
        <taxon>Eukaryota</taxon>
        <taxon>Fungi</taxon>
        <taxon>Dikarya</taxon>
        <taxon>Ascomycota</taxon>
        <taxon>Pezizomycotina</taxon>
        <taxon>Eurotiomycetes</taxon>
        <taxon>Eurotiomycetidae</taxon>
        <taxon>Eurotiales</taxon>
        <taxon>Aspergillaceae</taxon>
        <taxon>Aspergillus</taxon>
        <taxon>Aspergillus subgen. Circumdati</taxon>
    </lineage>
</organism>
<comment type="subcellular location">
    <subcellularLocation>
        <location evidence="1">Membrane</location>
        <topology evidence="1">Multi-pass membrane protein</topology>
    </subcellularLocation>
</comment>
<accession>A0A5N7CUG2</accession>
<keyword evidence="4 5" id="KW-0472">Membrane</keyword>
<sequence length="387" mass="42626">MDDKAKKALIEEAKHAQEVAQDVALSGAYIYPFKGIIYFAYHKDLWRPLLSQLGRISTLGLSVTGTMFFFTYVPQVAIMSFTSGPFAPISAALLILSESSTITNFLSRSFLLEEALTDTFDGTLVARGHESLVAEGRQIKPKAGRDAIARLGKMVKRPLAQLKPQALLHTLILLPLNFIPVVGTALYAYAQGKKLGPVAHTRYFQLKGWGEKQKDAWVEKNRGAYTGLGIASFILEMIPFASIAFSFTNTVGAALWAADLEAARRFLYNEDIRLRERYVEFDSSALLREAGQHIGPSHGPPAFIRKLAEGGFNRVFLLTMDDGFEAIIKVPYQISGPKHYATASEAATLQYLHSKGIPVPRIYGYSSRDDNPAGVEYIVMEKAPGVS</sequence>
<protein>
    <recommendedName>
        <fullName evidence="8">Aminoglycoside phosphotransferase domain-containing protein</fullName>
    </recommendedName>
</protein>
<keyword evidence="2 5" id="KW-0812">Transmembrane</keyword>
<evidence type="ECO:0000256" key="2">
    <source>
        <dbReference type="ARBA" id="ARBA00022692"/>
    </source>
</evidence>
<dbReference type="PANTHER" id="PTHR34292:SF2">
    <property type="entry name" value="OUTER SPORE WALL PROTEIN LDS1"/>
    <property type="match status" value="1"/>
</dbReference>
<reference evidence="6 7" key="1">
    <citation type="submission" date="2019-04" db="EMBL/GenBank/DDBJ databases">
        <authorList>
            <consortium name="DOE Joint Genome Institute"/>
            <person name="Mondo S."/>
            <person name="Kjaerbolling I."/>
            <person name="Vesth T."/>
            <person name="Frisvad J.C."/>
            <person name="Nybo J.L."/>
            <person name="Theobald S."/>
            <person name="Kildgaard S."/>
            <person name="Isbrandt T."/>
            <person name="Kuo A."/>
            <person name="Sato A."/>
            <person name="Lyhne E.K."/>
            <person name="Kogle M.E."/>
            <person name="Wiebenga A."/>
            <person name="Kun R.S."/>
            <person name="Lubbers R.J."/>
            <person name="Makela M.R."/>
            <person name="Barry K."/>
            <person name="Chovatia M."/>
            <person name="Clum A."/>
            <person name="Daum C."/>
            <person name="Haridas S."/>
            <person name="He G."/>
            <person name="LaButti K."/>
            <person name="Lipzen A."/>
            <person name="Riley R."/>
            <person name="Salamov A."/>
            <person name="Simmons B.A."/>
            <person name="Magnuson J.K."/>
            <person name="Henrissat B."/>
            <person name="Mortensen U.H."/>
            <person name="Larsen T.O."/>
            <person name="Devries R.P."/>
            <person name="Grigoriev I.V."/>
            <person name="Machida M."/>
            <person name="Baker S.E."/>
            <person name="Andersen M.R."/>
            <person name="Cantor M.N."/>
            <person name="Hua S.X."/>
        </authorList>
    </citation>
    <scope>NUCLEOTIDE SEQUENCE [LARGE SCALE GENOMIC DNA]</scope>
    <source>
        <strain evidence="6 7">CBS 119388</strain>
    </source>
</reference>
<dbReference type="GO" id="GO:0005628">
    <property type="term" value="C:prospore membrane"/>
    <property type="evidence" value="ECO:0007669"/>
    <property type="project" value="TreeGrafter"/>
</dbReference>
<gene>
    <name evidence="6" type="ORF">BDV37DRAFT_289129</name>
</gene>
<dbReference type="GeneID" id="43673084"/>
<evidence type="ECO:0008006" key="8">
    <source>
        <dbReference type="Google" id="ProtNLM"/>
    </source>
</evidence>